<dbReference type="PROSITE" id="PS50110">
    <property type="entry name" value="RESPONSE_REGULATORY"/>
    <property type="match status" value="1"/>
</dbReference>
<dbReference type="CDD" id="cd17546">
    <property type="entry name" value="REC_hyHK_CKI1_RcsC-like"/>
    <property type="match status" value="1"/>
</dbReference>
<comment type="catalytic activity">
    <reaction evidence="1">
        <text>ATP + protein L-histidine = ADP + protein N-phospho-L-histidine.</text>
        <dbReference type="EC" id="2.7.13.3"/>
    </reaction>
</comment>
<proteinExistence type="predicted"/>
<dbReference type="SMART" id="SM00387">
    <property type="entry name" value="HATPase_c"/>
    <property type="match status" value="1"/>
</dbReference>
<feature type="domain" description="Histidine kinase" evidence="7">
    <location>
        <begin position="167"/>
        <end position="393"/>
    </location>
</feature>
<dbReference type="Proteomes" id="UP000016570">
    <property type="component" value="Unassembled WGS sequence"/>
</dbReference>
<dbReference type="Gene3D" id="3.40.50.2300">
    <property type="match status" value="1"/>
</dbReference>
<evidence type="ECO:0000259" key="7">
    <source>
        <dbReference type="PROSITE" id="PS50109"/>
    </source>
</evidence>
<dbReference type="InterPro" id="IPR011006">
    <property type="entry name" value="CheY-like_superfamily"/>
</dbReference>
<evidence type="ECO:0000256" key="6">
    <source>
        <dbReference type="SAM" id="Phobius"/>
    </source>
</evidence>
<reference evidence="9 10" key="1">
    <citation type="submission" date="2013-09" db="EMBL/GenBank/DDBJ databases">
        <title>Whole genome shotgun sequence of Vibrio proteolyticus NBRC 13287.</title>
        <authorList>
            <person name="Isaki S."/>
            <person name="Hosoyama A."/>
            <person name="Numata M."/>
            <person name="Hashimoto M."/>
            <person name="Hosoyama Y."/>
            <person name="Tsuchikane K."/>
            <person name="Noguchi M."/>
            <person name="Hirakata S."/>
            <person name="Ichikawa N."/>
            <person name="Ohji S."/>
            <person name="Yamazoe A."/>
            <person name="Fujita N."/>
        </authorList>
    </citation>
    <scope>NUCLEOTIDE SEQUENCE [LARGE SCALE GENOMIC DNA]</scope>
    <source>
        <strain evidence="9 10">NBRC 13287</strain>
    </source>
</reference>
<feature type="transmembrane region" description="Helical" evidence="6">
    <location>
        <begin position="20"/>
        <end position="39"/>
    </location>
</feature>
<dbReference type="InterPro" id="IPR003594">
    <property type="entry name" value="HATPase_dom"/>
</dbReference>
<dbReference type="InterPro" id="IPR003661">
    <property type="entry name" value="HisK_dim/P_dom"/>
</dbReference>
<dbReference type="InterPro" id="IPR036890">
    <property type="entry name" value="HATPase_C_sf"/>
</dbReference>
<feature type="transmembrane region" description="Helical" evidence="6">
    <location>
        <begin position="131"/>
        <end position="148"/>
    </location>
</feature>
<feature type="transmembrane region" description="Helical" evidence="6">
    <location>
        <begin position="78"/>
        <end position="95"/>
    </location>
</feature>
<evidence type="ECO:0000256" key="1">
    <source>
        <dbReference type="ARBA" id="ARBA00000085"/>
    </source>
</evidence>
<comment type="caution">
    <text evidence="9">The sequence shown here is derived from an EMBL/GenBank/DDBJ whole genome shotgun (WGS) entry which is preliminary data.</text>
</comment>
<organism evidence="9 10">
    <name type="scientific">Vibrio proteolyticus NBRC 13287</name>
    <dbReference type="NCBI Taxonomy" id="1219065"/>
    <lineage>
        <taxon>Bacteria</taxon>
        <taxon>Pseudomonadati</taxon>
        <taxon>Pseudomonadota</taxon>
        <taxon>Gammaproteobacteria</taxon>
        <taxon>Vibrionales</taxon>
        <taxon>Vibrionaceae</taxon>
        <taxon>Vibrio</taxon>
    </lineage>
</organism>
<dbReference type="PROSITE" id="PS50109">
    <property type="entry name" value="HIS_KIN"/>
    <property type="match status" value="1"/>
</dbReference>
<dbReference type="GO" id="GO:0000155">
    <property type="term" value="F:phosphorelay sensor kinase activity"/>
    <property type="evidence" value="ECO:0007669"/>
    <property type="project" value="InterPro"/>
</dbReference>
<dbReference type="SUPFAM" id="SSF47384">
    <property type="entry name" value="Homodimeric domain of signal transducing histidine kinase"/>
    <property type="match status" value="1"/>
</dbReference>
<dbReference type="PRINTS" id="PR00344">
    <property type="entry name" value="BCTRLSENSOR"/>
</dbReference>
<dbReference type="eggNOG" id="COG0642">
    <property type="taxonomic scope" value="Bacteria"/>
</dbReference>
<dbReference type="EC" id="2.7.13.3" evidence="2"/>
<dbReference type="eggNOG" id="COG0784">
    <property type="taxonomic scope" value="Bacteria"/>
</dbReference>
<dbReference type="Gene3D" id="1.10.287.130">
    <property type="match status" value="1"/>
</dbReference>
<keyword evidence="6" id="KW-0472">Membrane</keyword>
<evidence type="ECO:0000256" key="5">
    <source>
        <dbReference type="PROSITE-ProRule" id="PRU00169"/>
    </source>
</evidence>
<keyword evidence="6" id="KW-0812">Transmembrane</keyword>
<feature type="modified residue" description="4-aspartylphosphate" evidence="5">
    <location>
        <position position="591"/>
    </location>
</feature>
<feature type="transmembrane region" description="Helical" evidence="6">
    <location>
        <begin position="51"/>
        <end position="72"/>
    </location>
</feature>
<keyword evidence="3 5" id="KW-0597">Phosphoprotein</keyword>
<name>U3BKN9_VIBPR</name>
<evidence type="ECO:0000256" key="4">
    <source>
        <dbReference type="ARBA" id="ARBA00022801"/>
    </source>
</evidence>
<dbReference type="InterPro" id="IPR036097">
    <property type="entry name" value="HisK_dim/P_sf"/>
</dbReference>
<evidence type="ECO:0000259" key="8">
    <source>
        <dbReference type="PROSITE" id="PS50110"/>
    </source>
</evidence>
<dbReference type="Pfam" id="PF00072">
    <property type="entry name" value="Response_reg"/>
    <property type="match status" value="1"/>
</dbReference>
<keyword evidence="6" id="KW-1133">Transmembrane helix</keyword>
<protein>
    <recommendedName>
        <fullName evidence="2">histidine kinase</fullName>
        <ecNumber evidence="2">2.7.13.3</ecNumber>
    </recommendedName>
</protein>
<evidence type="ECO:0000313" key="10">
    <source>
        <dbReference type="Proteomes" id="UP000016570"/>
    </source>
</evidence>
<evidence type="ECO:0000256" key="2">
    <source>
        <dbReference type="ARBA" id="ARBA00012438"/>
    </source>
</evidence>
<feature type="transmembrane region" description="Helical" evidence="6">
    <location>
        <begin position="102"/>
        <end position="119"/>
    </location>
</feature>
<dbReference type="PANTHER" id="PTHR43547:SF2">
    <property type="entry name" value="HYBRID SIGNAL TRANSDUCTION HISTIDINE KINASE C"/>
    <property type="match status" value="1"/>
</dbReference>
<keyword evidence="10" id="KW-1185">Reference proteome</keyword>
<gene>
    <name evidence="9" type="ORF">VPR01S_06_02120</name>
</gene>
<dbReference type="CDD" id="cd00075">
    <property type="entry name" value="HATPase"/>
    <property type="match status" value="1"/>
</dbReference>
<dbReference type="Gene3D" id="3.30.565.10">
    <property type="entry name" value="Histidine kinase-like ATPase, C-terminal domain"/>
    <property type="match status" value="1"/>
</dbReference>
<accession>U3BKN9</accession>
<dbReference type="Pfam" id="PF02518">
    <property type="entry name" value="HATPase_c"/>
    <property type="match status" value="1"/>
</dbReference>
<dbReference type="STRING" id="1219065.VPR01S_06_02120"/>
<dbReference type="SUPFAM" id="SSF55874">
    <property type="entry name" value="ATPase domain of HSP90 chaperone/DNA topoisomerase II/histidine kinase"/>
    <property type="match status" value="1"/>
</dbReference>
<dbReference type="SUPFAM" id="SSF52172">
    <property type="entry name" value="CheY-like"/>
    <property type="match status" value="1"/>
</dbReference>
<dbReference type="SMART" id="SM00448">
    <property type="entry name" value="REC"/>
    <property type="match status" value="1"/>
</dbReference>
<keyword evidence="4" id="KW-0378">Hydrolase</keyword>
<dbReference type="InterPro" id="IPR004358">
    <property type="entry name" value="Sig_transdc_His_kin-like_C"/>
</dbReference>
<dbReference type="GO" id="GO:0016787">
    <property type="term" value="F:hydrolase activity"/>
    <property type="evidence" value="ECO:0007669"/>
    <property type="project" value="UniProtKB-KW"/>
</dbReference>
<evidence type="ECO:0000256" key="3">
    <source>
        <dbReference type="ARBA" id="ARBA00022553"/>
    </source>
</evidence>
<sequence>MGFIGFPIYYYVWGYVFPEAYESAGLRGFCALLLLGLALREHLPGYLKKYLPYYYVAVITICLPFFFSFMMFMNDWSTVWVMSFMASIFLHILLVHETKVMLMQAILSVFVAFLLSYFINDGRVDTIVVWPYVPIFLFTYIFGNLFYFRNQVEHETKVSIAKSFGAGIAHEMRNPLSALRTSVDVLETLIPNRKADPKTIYELSEAEVERVHEVLRSADEVIKNGNETIDLLLTSIDQNRVSRSTFIKHSIEKVVRESLDSFTYSNSNVSHNVKLVVEQDFDYFGSDTLMKYALYNLLKNAFFYQKDSDFEVIITITSANGVNQLRFYDNGSGIEPDKLDHIFKDFYTSGKNGSFGLGLPFCKRVMSAFGGSIHCVSSFGKWTEFCLLFPPYQSETIDNIKHEIMRSKSLLYVGDHSLVSRKLNELSFYSGFTLTSLSIQDAIELEEYEFEFDLIIVDLDCCRELEYRQLESKLTFTEAKIAFLFENHKKYHDQFSRYLTFYPVERSALLEDSAGVIEKLVFESPEPDRNVLPRKTNQFGKRVLIADDNDSVRSFTAILLNKQGYQVTEATNGEEVIQALNSTPIDLILMDLEMPIMNGFDTTSRIRCSSQTYSNVPIVGHTGDNREDTLFRIRESGMNDYLIKPTDKNRLLDKLEYYL</sequence>
<feature type="domain" description="Response regulatory" evidence="8">
    <location>
        <begin position="542"/>
        <end position="659"/>
    </location>
</feature>
<dbReference type="AlphaFoldDB" id="U3BKN9"/>
<dbReference type="EMBL" id="BATJ01000006">
    <property type="protein sequence ID" value="GAD67193.1"/>
    <property type="molecule type" value="Genomic_DNA"/>
</dbReference>
<dbReference type="PANTHER" id="PTHR43547">
    <property type="entry name" value="TWO-COMPONENT HISTIDINE KINASE"/>
    <property type="match status" value="1"/>
</dbReference>
<dbReference type="CDD" id="cd00082">
    <property type="entry name" value="HisKA"/>
    <property type="match status" value="1"/>
</dbReference>
<dbReference type="InterPro" id="IPR005467">
    <property type="entry name" value="His_kinase_dom"/>
</dbReference>
<evidence type="ECO:0000313" key="9">
    <source>
        <dbReference type="EMBL" id="GAD67193.1"/>
    </source>
</evidence>
<dbReference type="InterPro" id="IPR001789">
    <property type="entry name" value="Sig_transdc_resp-reg_receiver"/>
</dbReference>